<evidence type="ECO:0000259" key="3">
    <source>
        <dbReference type="Pfam" id="PF16472"/>
    </source>
</evidence>
<proteinExistence type="predicted"/>
<sequence>MNRKRRKGQRIRTSYIWAGIMSVCALAALFAAVWVVMTVYETIVGDSSQWTAESSAAETSELEIDAEPVAGWITEDGGTRYLDDEGNYLSDQWIVSAEKLYYLDADGYMAVDDVSMDGQVFSFNEDGVLTDIQLDTGWAGLTGDDNLQNLDSLVKSNAFWCYLGSDADDTGIFRPIYYRKTTETEANVLGSEENPEMSTHNSLQIHDGYIYYLPQVTSQTLSSLSPDEQKLCNRLYRMKPGDSEKELLAENATGFLVLDDGSVYYASDGQIQKAEAGTVYSVGEAQYRVLVKDNACYLVDASGEPVSGDSSGNQVVGDRLYDLNQDGRINGVYPADRTYDQAEFTLEQNSSGVTALYRMESGGTKEVIAQSDYGINSFCIADGMIYYSAYIRRDADGSRYSAIFQIAPDGSGNRQISQSFQGNILNLYYYPEKGKIYGEYTPVSWRNCYGQIVVIDLDGTVNVIDDSASRGSGVMENNDLLSLVMVEGNTITTYLRSCSYSRSSGSWTVLSEKPYQFSDTLQVLAASSAEGGITQGNDAAGINGSGLETEGTSEAESTAPSSEAETTVPAGTQPAETRPSATSPAETSSAPTNPAPTSPAPTAPAPAETEGSISGGPGYENEGSLQGAGPGGEDIPIIEANPESGNNSGQVEFVGPGYQ</sequence>
<reference evidence="4" key="1">
    <citation type="submission" date="2020-10" db="EMBL/GenBank/DDBJ databases">
        <authorList>
            <person name="Gilroy R."/>
        </authorList>
    </citation>
    <scope>NUCLEOTIDE SEQUENCE</scope>
    <source>
        <strain evidence="4">CHK123-3438</strain>
    </source>
</reference>
<dbReference type="InterPro" id="IPR032485">
    <property type="entry name" value="LRP1-like_beta_prop"/>
</dbReference>
<keyword evidence="2" id="KW-0812">Transmembrane</keyword>
<feature type="compositionally biased region" description="Pro residues" evidence="1">
    <location>
        <begin position="593"/>
        <end position="604"/>
    </location>
</feature>
<keyword evidence="2" id="KW-1133">Transmembrane helix</keyword>
<organism evidence="4 5">
    <name type="scientific">Candidatus Caccovicinus merdipullorum</name>
    <dbReference type="NCBI Taxonomy" id="2840724"/>
    <lineage>
        <taxon>Bacteria</taxon>
        <taxon>Bacillati</taxon>
        <taxon>Bacillota</taxon>
        <taxon>Clostridia</taxon>
        <taxon>Eubacteriales</taxon>
        <taxon>Candidatus Caccovicinus</taxon>
    </lineage>
</organism>
<dbReference type="EMBL" id="DVKS01000153">
    <property type="protein sequence ID" value="HIT42199.1"/>
    <property type="molecule type" value="Genomic_DNA"/>
</dbReference>
<dbReference type="SUPFAM" id="SSF69360">
    <property type="entry name" value="Cell wall binding repeat"/>
    <property type="match status" value="1"/>
</dbReference>
<feature type="compositionally biased region" description="Low complexity" evidence="1">
    <location>
        <begin position="579"/>
        <end position="592"/>
    </location>
</feature>
<keyword evidence="2" id="KW-0472">Membrane</keyword>
<reference evidence="4" key="2">
    <citation type="journal article" date="2021" name="PeerJ">
        <title>Extensive microbial diversity within the chicken gut microbiome revealed by metagenomics and culture.</title>
        <authorList>
            <person name="Gilroy R."/>
            <person name="Ravi A."/>
            <person name="Getino M."/>
            <person name="Pursley I."/>
            <person name="Horton D.L."/>
            <person name="Alikhan N.F."/>
            <person name="Baker D."/>
            <person name="Gharbi K."/>
            <person name="Hall N."/>
            <person name="Watson M."/>
            <person name="Adriaenssens E.M."/>
            <person name="Foster-Nyarko E."/>
            <person name="Jarju S."/>
            <person name="Secka A."/>
            <person name="Antonio M."/>
            <person name="Oren A."/>
            <person name="Chaudhuri R.R."/>
            <person name="La Ragione R."/>
            <person name="Hildebrand F."/>
            <person name="Pallen M.J."/>
        </authorList>
    </citation>
    <scope>NUCLEOTIDE SEQUENCE</scope>
    <source>
        <strain evidence="4">CHK123-3438</strain>
    </source>
</reference>
<evidence type="ECO:0000313" key="5">
    <source>
        <dbReference type="Proteomes" id="UP000886860"/>
    </source>
</evidence>
<comment type="caution">
    <text evidence="4">The sequence shown here is derived from an EMBL/GenBank/DDBJ whole genome shotgun (WGS) entry which is preliminary data.</text>
</comment>
<dbReference type="Gene3D" id="2.10.270.10">
    <property type="entry name" value="Cholin Binding"/>
    <property type="match status" value="1"/>
</dbReference>
<gene>
    <name evidence="4" type="ORF">IAB60_08935</name>
</gene>
<evidence type="ECO:0000256" key="1">
    <source>
        <dbReference type="SAM" id="MobiDB-lite"/>
    </source>
</evidence>
<feature type="domain" description="Prolow-density lipoprotein receptor-related protein 1-like beta-propeller" evidence="3">
    <location>
        <begin position="199"/>
        <end position="420"/>
    </location>
</feature>
<feature type="transmembrane region" description="Helical" evidence="2">
    <location>
        <begin position="15"/>
        <end position="37"/>
    </location>
</feature>
<dbReference type="Pfam" id="PF16472">
    <property type="entry name" value="DUF5050"/>
    <property type="match status" value="1"/>
</dbReference>
<evidence type="ECO:0000256" key="2">
    <source>
        <dbReference type="SAM" id="Phobius"/>
    </source>
</evidence>
<accession>A0A9D1GLA8</accession>
<dbReference type="Proteomes" id="UP000886860">
    <property type="component" value="Unassembled WGS sequence"/>
</dbReference>
<feature type="compositionally biased region" description="Low complexity" evidence="1">
    <location>
        <begin position="545"/>
        <end position="567"/>
    </location>
</feature>
<feature type="region of interest" description="Disordered" evidence="1">
    <location>
        <begin position="532"/>
        <end position="659"/>
    </location>
</feature>
<protein>
    <recommendedName>
        <fullName evidence="3">Prolow-density lipoprotein receptor-related protein 1-like beta-propeller domain-containing protein</fullName>
    </recommendedName>
</protein>
<evidence type="ECO:0000313" key="4">
    <source>
        <dbReference type="EMBL" id="HIT42199.1"/>
    </source>
</evidence>
<dbReference type="AlphaFoldDB" id="A0A9D1GLA8"/>
<name>A0A9D1GLA8_9FIRM</name>